<dbReference type="Gene3D" id="3.40.50.300">
    <property type="entry name" value="P-loop containing nucleotide triphosphate hydrolases"/>
    <property type="match status" value="1"/>
</dbReference>
<organism evidence="2 3">
    <name type="scientific">Pseudomonas guineae</name>
    <dbReference type="NCBI Taxonomy" id="425504"/>
    <lineage>
        <taxon>Bacteria</taxon>
        <taxon>Pseudomonadati</taxon>
        <taxon>Pseudomonadota</taxon>
        <taxon>Gammaproteobacteria</taxon>
        <taxon>Pseudomonadales</taxon>
        <taxon>Pseudomonadaceae</taxon>
        <taxon>Pseudomonas</taxon>
    </lineage>
</organism>
<dbReference type="EMBL" id="FOQL01000003">
    <property type="protein sequence ID" value="SFI69947.1"/>
    <property type="molecule type" value="Genomic_DNA"/>
</dbReference>
<dbReference type="Proteomes" id="UP000243606">
    <property type="component" value="Unassembled WGS sequence"/>
</dbReference>
<evidence type="ECO:0000313" key="3">
    <source>
        <dbReference type="Proteomes" id="UP000243606"/>
    </source>
</evidence>
<dbReference type="SUPFAM" id="SSF52540">
    <property type="entry name" value="P-loop containing nucleoside triphosphate hydrolases"/>
    <property type="match status" value="1"/>
</dbReference>
<dbReference type="PANTHER" id="PTHR30050:SF4">
    <property type="entry name" value="ATP-BINDING PROTEIN RV3427C IN INSERTION SEQUENCE-RELATED"/>
    <property type="match status" value="1"/>
</dbReference>
<feature type="domain" description="AAA+ ATPase" evidence="1">
    <location>
        <begin position="122"/>
        <end position="249"/>
    </location>
</feature>
<gene>
    <name evidence="2" type="ORF">SAMN05216206_2775</name>
</gene>
<evidence type="ECO:0000313" key="2">
    <source>
        <dbReference type="EMBL" id="SFI69947.1"/>
    </source>
</evidence>
<dbReference type="SMART" id="SM00382">
    <property type="entry name" value="AAA"/>
    <property type="match status" value="1"/>
</dbReference>
<dbReference type="CDD" id="cd00009">
    <property type="entry name" value="AAA"/>
    <property type="match status" value="1"/>
</dbReference>
<reference evidence="3" key="1">
    <citation type="submission" date="2016-10" db="EMBL/GenBank/DDBJ databases">
        <authorList>
            <person name="Varghese N."/>
            <person name="Submissions S."/>
        </authorList>
    </citation>
    <scope>NUCLEOTIDE SEQUENCE [LARGE SCALE GENOMIC DNA]</scope>
    <source>
        <strain evidence="3">LMG 24016</strain>
    </source>
</reference>
<dbReference type="STRING" id="425504.SAMN05216206_2775"/>
<dbReference type="OrthoDB" id="5956003at2"/>
<proteinExistence type="predicted"/>
<dbReference type="Pfam" id="PF01695">
    <property type="entry name" value="IstB_IS21"/>
    <property type="match status" value="1"/>
</dbReference>
<keyword evidence="3" id="KW-1185">Reference proteome</keyword>
<accession>A0A1I3KBW8</accession>
<dbReference type="AlphaFoldDB" id="A0A1I3KBW8"/>
<protein>
    <submittedName>
        <fullName evidence="2">DNA replication protein DnaC</fullName>
    </submittedName>
</protein>
<dbReference type="GO" id="GO:0005524">
    <property type="term" value="F:ATP binding"/>
    <property type="evidence" value="ECO:0007669"/>
    <property type="project" value="InterPro"/>
</dbReference>
<name>A0A1I3KBW8_9PSED</name>
<dbReference type="PANTHER" id="PTHR30050">
    <property type="entry name" value="CHROMOSOMAL REPLICATION INITIATOR PROTEIN DNAA"/>
    <property type="match status" value="1"/>
</dbReference>
<dbReference type="InterPro" id="IPR027417">
    <property type="entry name" value="P-loop_NTPase"/>
</dbReference>
<evidence type="ECO:0000259" key="1">
    <source>
        <dbReference type="SMART" id="SM00382"/>
    </source>
</evidence>
<dbReference type="InterPro" id="IPR002611">
    <property type="entry name" value="IstB_ATP-bd"/>
</dbReference>
<dbReference type="InterPro" id="IPR003593">
    <property type="entry name" value="AAA+_ATPase"/>
</dbReference>
<sequence>MVSLDLNISDIERNLCGVIDKQLCNCEQHGDFVSVTSSKTDHPSGCPACAEEDRRLREDREVLEQAAKAKSKKLEQRLGAAMIPKRFVEKSFTEYHCTSKQQEANLAACRAYAQHFAEHAAAGRCLALLGNPGTGKTHLSAAISRHLINRLGMTAVYRTVSGLLQYIKGSYDRNSDYTEAQAFASLVEPDLLIIDEVGATKANDFEQATLFTVINGRYEAMRPTIVISNLFPTDLREVLGERSFDRLSEASGIVLVFDWASARKDIL</sequence>
<dbReference type="GO" id="GO:0006260">
    <property type="term" value="P:DNA replication"/>
    <property type="evidence" value="ECO:0007669"/>
    <property type="project" value="TreeGrafter"/>
</dbReference>
<dbReference type="RefSeq" id="WP_090242859.1">
    <property type="nucleotide sequence ID" value="NZ_FOQL01000003.1"/>
</dbReference>